<dbReference type="EMBL" id="JBHTLX010000004">
    <property type="protein sequence ID" value="MFD1246627.1"/>
    <property type="molecule type" value="Genomic_DNA"/>
</dbReference>
<dbReference type="SUPFAM" id="SSF46977">
    <property type="entry name" value="Succinate dehydrogenase/fumarate reductase flavoprotein C-terminal domain"/>
    <property type="match status" value="1"/>
</dbReference>
<organism evidence="6 7">
    <name type="scientific">Nocardioides ginsengisoli</name>
    <dbReference type="NCBI Taxonomy" id="363868"/>
    <lineage>
        <taxon>Bacteria</taxon>
        <taxon>Bacillati</taxon>
        <taxon>Actinomycetota</taxon>
        <taxon>Actinomycetes</taxon>
        <taxon>Propionibacteriales</taxon>
        <taxon>Nocardioidaceae</taxon>
        <taxon>Nocardioides</taxon>
    </lineage>
</organism>
<feature type="compositionally biased region" description="Polar residues" evidence="3">
    <location>
        <begin position="12"/>
        <end position="23"/>
    </location>
</feature>
<accession>A0ABW3VUQ0</accession>
<dbReference type="InterPro" id="IPR027477">
    <property type="entry name" value="Succ_DH/fumarate_Rdtase_cat_sf"/>
</dbReference>
<dbReference type="Proteomes" id="UP001597229">
    <property type="component" value="Unassembled WGS sequence"/>
</dbReference>
<dbReference type="NCBIfam" id="TIGR01811">
    <property type="entry name" value="sdhA_Bsu"/>
    <property type="match status" value="1"/>
</dbReference>
<dbReference type="InterPro" id="IPR011280">
    <property type="entry name" value="Succ_DH/Fum_Rdt_flav_su"/>
</dbReference>
<dbReference type="RefSeq" id="WP_367921474.1">
    <property type="nucleotide sequence ID" value="NZ_BAABAC010000043.1"/>
</dbReference>
<feature type="domain" description="FAD-dependent oxidoreductase 2 FAD-binding" evidence="4">
    <location>
        <begin position="68"/>
        <end position="488"/>
    </location>
</feature>
<dbReference type="InterPro" id="IPR036188">
    <property type="entry name" value="FAD/NAD-bd_sf"/>
</dbReference>
<dbReference type="Gene3D" id="3.50.50.60">
    <property type="entry name" value="FAD/NAD(P)-binding domain"/>
    <property type="match status" value="1"/>
</dbReference>
<dbReference type="PANTHER" id="PTHR11632">
    <property type="entry name" value="SUCCINATE DEHYDROGENASE 2 FLAVOPROTEIN SUBUNIT"/>
    <property type="match status" value="1"/>
</dbReference>
<protein>
    <submittedName>
        <fullName evidence="6">Fumarate reductase/succinate dehydrogenase flavoprotein subunit</fullName>
    </submittedName>
</protein>
<evidence type="ECO:0000256" key="3">
    <source>
        <dbReference type="SAM" id="MobiDB-lite"/>
    </source>
</evidence>
<proteinExistence type="predicted"/>
<evidence type="ECO:0000256" key="1">
    <source>
        <dbReference type="ARBA" id="ARBA00022630"/>
    </source>
</evidence>
<dbReference type="Gene3D" id="1.20.58.100">
    <property type="entry name" value="Fumarate reductase/succinate dehydrogenase flavoprotein-like, C-terminal domain"/>
    <property type="match status" value="1"/>
</dbReference>
<feature type="region of interest" description="Disordered" evidence="3">
    <location>
        <begin position="1"/>
        <end position="24"/>
    </location>
</feature>
<comment type="caution">
    <text evidence="6">The sequence shown here is derived from an EMBL/GenBank/DDBJ whole genome shotgun (WGS) entry which is preliminary data.</text>
</comment>
<dbReference type="PANTHER" id="PTHR11632:SF53">
    <property type="entry name" value="SUCCINATE DEHYDROGENASE FLAVOPROTEIN SUBUNIT"/>
    <property type="match status" value="1"/>
</dbReference>
<dbReference type="InterPro" id="IPR015939">
    <property type="entry name" value="Fum_Rdtase/Succ_DH_flav-like_C"/>
</dbReference>
<dbReference type="InterPro" id="IPR030664">
    <property type="entry name" value="SdhA/FrdA/AprA"/>
</dbReference>
<name>A0ABW3VUQ0_9ACTN</name>
<dbReference type="Pfam" id="PF00890">
    <property type="entry name" value="FAD_binding_2"/>
    <property type="match status" value="1"/>
</dbReference>
<feature type="domain" description="Fumarate reductase/succinate dehydrogenase flavoprotein-like C-terminal" evidence="5">
    <location>
        <begin position="549"/>
        <end position="686"/>
    </location>
</feature>
<evidence type="ECO:0000259" key="4">
    <source>
        <dbReference type="Pfam" id="PF00890"/>
    </source>
</evidence>
<dbReference type="NCBIfam" id="NF005749">
    <property type="entry name" value="PRK07573.1"/>
    <property type="match status" value="1"/>
</dbReference>
<dbReference type="InterPro" id="IPR037099">
    <property type="entry name" value="Fum_R/Succ_DH_flav-like_C_sf"/>
</dbReference>
<sequence>MAAGTHYLPGLTETNTPSVQTSDDAAGYYELGDKLVDPHAPTGPIAERWTTRKFENRLVNPANRRKLDIIIVGTGLAGGAAAATLGEAGYNVKSFCYQDSPRRAHSIAAQGGINAAKNYKEDGDSTYRLFYDTVKGGDYRSRESNVYRLAEVSANIIDQCVAQGVPFAREYGGLLDNRSFGGVQVSRTFYARGQTGQQLLIGAYQAMERQVAAGTVEQFTRHEMLDLIVIDGKARGIVARDMVTGAIETHLADVVVLASGGYGNVFYLSTNAMGSNVMAAWRAHRKGAYMANPCYTQIHPTCIPISGAHQSKLTLMSESLRNDGRIWVPKKAEDCEKDPRDIPEEDRDYYLERIYPSFGNLVPRDIASRAAKYMCDEGRGVGPAIEEPQPDGTTKMVRRGVYLDFADAIKRLGKDGVEEKYDNLLDMYERITGENPYEVPMRIYPAVHYVMGGLWVDYELRSNIDGLFVTGEANFSDHGANRLGASALMQGLADGYFVLPNTIREYLADGPFEKIDDTHPEVKATLDAVNERVATLMSINGTRSVESIHKELGSIMWEYCGMERTEEGLKLAIEKIKQLRKEFWTNVRVLGSPESLNQDLEKANRVADFIELGELMCIDALNRRESCGGHFRAESQTEDGEALRHDDEFAYVAAWEWGGDSNDGGKPILHKEDLIYTAIELKQRSYK</sequence>
<reference evidence="7" key="1">
    <citation type="journal article" date="2019" name="Int. J. Syst. Evol. Microbiol.">
        <title>The Global Catalogue of Microorganisms (GCM) 10K type strain sequencing project: providing services to taxonomists for standard genome sequencing and annotation.</title>
        <authorList>
            <consortium name="The Broad Institute Genomics Platform"/>
            <consortium name="The Broad Institute Genome Sequencing Center for Infectious Disease"/>
            <person name="Wu L."/>
            <person name="Ma J."/>
        </authorList>
    </citation>
    <scope>NUCLEOTIDE SEQUENCE [LARGE SCALE GENOMIC DNA]</scope>
    <source>
        <strain evidence="7">CCUG 52478</strain>
    </source>
</reference>
<dbReference type="SUPFAM" id="SSF56425">
    <property type="entry name" value="Succinate dehydrogenase/fumarate reductase flavoprotein, catalytic domain"/>
    <property type="match status" value="1"/>
</dbReference>
<dbReference type="Gene3D" id="3.90.700.10">
    <property type="entry name" value="Succinate dehydrogenase/fumarate reductase flavoprotein, catalytic domain"/>
    <property type="match status" value="1"/>
</dbReference>
<keyword evidence="2" id="KW-0560">Oxidoreductase</keyword>
<dbReference type="Pfam" id="PF02910">
    <property type="entry name" value="Succ_DH_flav_C"/>
    <property type="match status" value="1"/>
</dbReference>
<keyword evidence="1" id="KW-0285">Flavoprotein</keyword>
<dbReference type="SUPFAM" id="SSF51905">
    <property type="entry name" value="FAD/NAD(P)-binding domain"/>
    <property type="match status" value="1"/>
</dbReference>
<dbReference type="InterPro" id="IPR003953">
    <property type="entry name" value="FAD-dep_OxRdtase_2_FAD-bd"/>
</dbReference>
<gene>
    <name evidence="6" type="ORF">ACFQ3F_02385</name>
</gene>
<evidence type="ECO:0000259" key="5">
    <source>
        <dbReference type="Pfam" id="PF02910"/>
    </source>
</evidence>
<keyword evidence="7" id="KW-1185">Reference proteome</keyword>
<evidence type="ECO:0000313" key="6">
    <source>
        <dbReference type="EMBL" id="MFD1246627.1"/>
    </source>
</evidence>
<evidence type="ECO:0000256" key="2">
    <source>
        <dbReference type="ARBA" id="ARBA00023002"/>
    </source>
</evidence>
<evidence type="ECO:0000313" key="7">
    <source>
        <dbReference type="Proteomes" id="UP001597229"/>
    </source>
</evidence>